<proteinExistence type="predicted"/>
<dbReference type="SUPFAM" id="SSF52833">
    <property type="entry name" value="Thioredoxin-like"/>
    <property type="match status" value="1"/>
</dbReference>
<name>A0ABQ4CTM7_9ACTN</name>
<dbReference type="Proteomes" id="UP000604117">
    <property type="component" value="Unassembled WGS sequence"/>
</dbReference>
<comment type="caution">
    <text evidence="2">The sequence shown here is derived from an EMBL/GenBank/DDBJ whole genome shotgun (WGS) entry which is preliminary data.</text>
</comment>
<dbReference type="InterPro" id="IPR001853">
    <property type="entry name" value="DSBA-like_thioredoxin_dom"/>
</dbReference>
<dbReference type="InterPro" id="IPR036249">
    <property type="entry name" value="Thioredoxin-like_sf"/>
</dbReference>
<dbReference type="Pfam" id="PF01323">
    <property type="entry name" value="DSBA"/>
    <property type="match status" value="1"/>
</dbReference>
<feature type="domain" description="DSBA-like thioredoxin" evidence="1">
    <location>
        <begin position="6"/>
        <end position="178"/>
    </location>
</feature>
<organism evidence="2 3">
    <name type="scientific">Asanoa siamensis</name>
    <dbReference type="NCBI Taxonomy" id="926357"/>
    <lineage>
        <taxon>Bacteria</taxon>
        <taxon>Bacillati</taxon>
        <taxon>Actinomycetota</taxon>
        <taxon>Actinomycetes</taxon>
        <taxon>Micromonosporales</taxon>
        <taxon>Micromonosporaceae</taxon>
        <taxon>Asanoa</taxon>
    </lineage>
</organism>
<sequence length="214" mass="24173">MARFDHRDRVEVVHRSFVMAPDLPTGDGISQREVLRRVGKVGQAAEDYIRPIERLAWRDGLQPYEVMDRDMGNTELIHEFLAFAAEHGGNTEAWRRAYRDHFGKGRTLFSLDAVVAFATDLGFDAGEVRVALTDRRYRDRVRADHQTALRLGARGVPFTVVDERYGLSGAQEIDTYLRVITQAWDESPRVTLAGAPDADVCAETCTTDRRAPRP</sequence>
<evidence type="ECO:0000259" key="1">
    <source>
        <dbReference type="Pfam" id="PF01323"/>
    </source>
</evidence>
<reference evidence="2 3" key="1">
    <citation type="submission" date="2021-01" db="EMBL/GenBank/DDBJ databases">
        <title>Whole genome shotgun sequence of Asanoa siamensis NBRC 107932.</title>
        <authorList>
            <person name="Komaki H."/>
            <person name="Tamura T."/>
        </authorList>
    </citation>
    <scope>NUCLEOTIDE SEQUENCE [LARGE SCALE GENOMIC DNA]</scope>
    <source>
        <strain evidence="2 3">NBRC 107932</strain>
    </source>
</reference>
<dbReference type="EMBL" id="BONE01000033">
    <property type="protein sequence ID" value="GIF74634.1"/>
    <property type="molecule type" value="Genomic_DNA"/>
</dbReference>
<evidence type="ECO:0000313" key="2">
    <source>
        <dbReference type="EMBL" id="GIF74634.1"/>
    </source>
</evidence>
<evidence type="ECO:0000313" key="3">
    <source>
        <dbReference type="Proteomes" id="UP000604117"/>
    </source>
</evidence>
<dbReference type="PANTHER" id="PTHR13887:SF41">
    <property type="entry name" value="THIOREDOXIN SUPERFAMILY PROTEIN"/>
    <property type="match status" value="1"/>
</dbReference>
<keyword evidence="3" id="KW-1185">Reference proteome</keyword>
<gene>
    <name evidence="2" type="ORF">Asi02nite_41520</name>
</gene>
<protein>
    <submittedName>
        <fullName evidence="2">DSBA oxidoreductase</fullName>
    </submittedName>
</protein>
<accession>A0ABQ4CTM7</accession>
<dbReference type="PANTHER" id="PTHR13887">
    <property type="entry name" value="GLUTATHIONE S-TRANSFERASE KAPPA"/>
    <property type="match status" value="1"/>
</dbReference>
<dbReference type="Gene3D" id="3.40.30.10">
    <property type="entry name" value="Glutaredoxin"/>
    <property type="match status" value="1"/>
</dbReference>